<sequence>MNLMFGQLLHDKRLALNLTMQQLADHLTANYQIKVSSSMIYRWEKGAAPALKTLFIVATELHIDLNQLATTVADSHRQSAPKKIG</sequence>
<proteinExistence type="predicted"/>
<evidence type="ECO:0000313" key="2">
    <source>
        <dbReference type="EMBL" id="KRL61735.1"/>
    </source>
</evidence>
<dbReference type="SUPFAM" id="SSF47413">
    <property type="entry name" value="lambda repressor-like DNA-binding domains"/>
    <property type="match status" value="1"/>
</dbReference>
<dbReference type="InterPro" id="IPR001387">
    <property type="entry name" value="Cro/C1-type_HTH"/>
</dbReference>
<dbReference type="InterPro" id="IPR010982">
    <property type="entry name" value="Lambda_DNA-bd_dom_sf"/>
</dbReference>
<dbReference type="Pfam" id="PF01381">
    <property type="entry name" value="HTH_3"/>
    <property type="match status" value="1"/>
</dbReference>
<dbReference type="EMBL" id="AZEX01000009">
    <property type="protein sequence ID" value="KRL61735.1"/>
    <property type="molecule type" value="Genomic_DNA"/>
</dbReference>
<dbReference type="GO" id="GO:0003677">
    <property type="term" value="F:DNA binding"/>
    <property type="evidence" value="ECO:0007669"/>
    <property type="project" value="InterPro"/>
</dbReference>
<protein>
    <recommendedName>
        <fullName evidence="1">HTH cro/C1-type domain-containing protein</fullName>
    </recommendedName>
</protein>
<gene>
    <name evidence="2" type="ORF">FC69_GL000164</name>
</gene>
<dbReference type="CDD" id="cd00093">
    <property type="entry name" value="HTH_XRE"/>
    <property type="match status" value="1"/>
</dbReference>
<dbReference type="Proteomes" id="UP000051264">
    <property type="component" value="Unassembled WGS sequence"/>
</dbReference>
<dbReference type="Gene3D" id="1.10.260.40">
    <property type="entry name" value="lambda repressor-like DNA-binding domains"/>
    <property type="match status" value="1"/>
</dbReference>
<feature type="domain" description="HTH cro/C1-type" evidence="1">
    <location>
        <begin position="9"/>
        <end position="68"/>
    </location>
</feature>
<reference evidence="2 3" key="1">
    <citation type="journal article" date="2015" name="Genome Announc.">
        <title>Expanding the biotechnology potential of lactobacilli through comparative genomics of 213 strains and associated genera.</title>
        <authorList>
            <person name="Sun Z."/>
            <person name="Harris H.M."/>
            <person name="McCann A."/>
            <person name="Guo C."/>
            <person name="Argimon S."/>
            <person name="Zhang W."/>
            <person name="Yang X."/>
            <person name="Jeffery I.B."/>
            <person name="Cooney J.C."/>
            <person name="Kagawa T.F."/>
            <person name="Liu W."/>
            <person name="Song Y."/>
            <person name="Salvetti E."/>
            <person name="Wrobel A."/>
            <person name="Rasinkangas P."/>
            <person name="Parkhill J."/>
            <person name="Rea M.C."/>
            <person name="O'Sullivan O."/>
            <person name="Ritari J."/>
            <person name="Douillard F.P."/>
            <person name="Paul Ross R."/>
            <person name="Yang R."/>
            <person name="Briner A.E."/>
            <person name="Felis G.E."/>
            <person name="de Vos W.M."/>
            <person name="Barrangou R."/>
            <person name="Klaenhammer T.R."/>
            <person name="Caufield P.W."/>
            <person name="Cui Y."/>
            <person name="Zhang H."/>
            <person name="O'Toole P.W."/>
        </authorList>
    </citation>
    <scope>NUCLEOTIDE SEQUENCE [LARGE SCALE GENOMIC DNA]</scope>
    <source>
        <strain evidence="2 3">DSM 14340</strain>
    </source>
</reference>
<evidence type="ECO:0000313" key="3">
    <source>
        <dbReference type="Proteomes" id="UP000051264"/>
    </source>
</evidence>
<evidence type="ECO:0000259" key="1">
    <source>
        <dbReference type="PROSITE" id="PS50943"/>
    </source>
</evidence>
<comment type="caution">
    <text evidence="2">The sequence shown here is derived from an EMBL/GenBank/DDBJ whole genome shotgun (WGS) entry which is preliminary data.</text>
</comment>
<organism evidence="2 3">
    <name type="scientific">Latilactobacillus fuchuensis DSM 14340 = JCM 11249</name>
    <dbReference type="NCBI Taxonomy" id="1423747"/>
    <lineage>
        <taxon>Bacteria</taxon>
        <taxon>Bacillati</taxon>
        <taxon>Bacillota</taxon>
        <taxon>Bacilli</taxon>
        <taxon>Lactobacillales</taxon>
        <taxon>Lactobacillaceae</taxon>
        <taxon>Latilactobacillus</taxon>
    </lineage>
</organism>
<name>A0A0R1RXH5_9LACO</name>
<dbReference type="AlphaFoldDB" id="A0A0R1RXH5"/>
<dbReference type="PROSITE" id="PS50943">
    <property type="entry name" value="HTH_CROC1"/>
    <property type="match status" value="1"/>
</dbReference>
<dbReference type="eggNOG" id="ENOG5031CY7">
    <property type="taxonomic scope" value="Bacteria"/>
</dbReference>
<accession>A0A0R1RXH5</accession>
<dbReference type="PATRIC" id="fig|1423747.3.peg.170"/>